<evidence type="ECO:0000313" key="2">
    <source>
        <dbReference type="Proteomes" id="UP001549145"/>
    </source>
</evidence>
<proteinExistence type="predicted"/>
<dbReference type="RefSeq" id="WP_238279615.1">
    <property type="nucleotide sequence ID" value="NZ_BPQL01000062.1"/>
</dbReference>
<name>A0ABV2L9T8_9HYPH</name>
<dbReference type="EMBL" id="JBEPMM010000016">
    <property type="protein sequence ID" value="MET3694615.1"/>
    <property type="molecule type" value="Genomic_DNA"/>
</dbReference>
<keyword evidence="2" id="KW-1185">Reference proteome</keyword>
<evidence type="ECO:0000313" key="1">
    <source>
        <dbReference type="EMBL" id="MET3694615.1"/>
    </source>
</evidence>
<gene>
    <name evidence="1" type="ORF">ABID43_004177</name>
</gene>
<comment type="caution">
    <text evidence="1">The sequence shown here is derived from an EMBL/GenBank/DDBJ whole genome shotgun (WGS) entry which is preliminary data.</text>
</comment>
<organism evidence="1 2">
    <name type="scientific">Methylobacterium goesingense</name>
    <dbReference type="NCBI Taxonomy" id="243690"/>
    <lineage>
        <taxon>Bacteria</taxon>
        <taxon>Pseudomonadati</taxon>
        <taxon>Pseudomonadota</taxon>
        <taxon>Alphaproteobacteria</taxon>
        <taxon>Hyphomicrobiales</taxon>
        <taxon>Methylobacteriaceae</taxon>
        <taxon>Methylobacterium</taxon>
    </lineage>
</organism>
<sequence>MPPAIDRLWTFLKATLAIGLLAAGSLYSANVMDRRGLNPFAAALVEPVTTGSVKGGRPE</sequence>
<protein>
    <submittedName>
        <fullName evidence="1">Uncharacterized protein</fullName>
    </submittedName>
</protein>
<dbReference type="Proteomes" id="UP001549145">
    <property type="component" value="Unassembled WGS sequence"/>
</dbReference>
<accession>A0ABV2L9T8</accession>
<reference evidence="1 2" key="1">
    <citation type="submission" date="2024-06" db="EMBL/GenBank/DDBJ databases">
        <title>Genomic Encyclopedia of Type Strains, Phase IV (KMG-IV): sequencing the most valuable type-strain genomes for metagenomic binning, comparative biology and taxonomic classification.</title>
        <authorList>
            <person name="Goeker M."/>
        </authorList>
    </citation>
    <scope>NUCLEOTIDE SEQUENCE [LARGE SCALE GENOMIC DNA]</scope>
    <source>
        <strain evidence="1 2">DSM 21331</strain>
    </source>
</reference>